<dbReference type="PANTHER" id="PTHR13282">
    <property type="entry name" value="PROTEIN FAM32A"/>
    <property type="match status" value="1"/>
</dbReference>
<dbReference type="OMA" id="QLSEHHD"/>
<feature type="non-terminal residue" evidence="2">
    <location>
        <position position="109"/>
    </location>
</feature>
<feature type="compositionally biased region" description="Basic residues" evidence="1">
    <location>
        <begin position="1"/>
        <end position="34"/>
    </location>
</feature>
<dbReference type="RefSeq" id="XP_009519046.1">
    <property type="nucleotide sequence ID" value="XM_009520751.1"/>
</dbReference>
<dbReference type="Proteomes" id="UP000002640">
    <property type="component" value="Unassembled WGS sequence"/>
</dbReference>
<dbReference type="Pfam" id="PF08555">
    <property type="entry name" value="FAM32A"/>
    <property type="match status" value="1"/>
</dbReference>
<dbReference type="EMBL" id="JH159152">
    <property type="protein sequence ID" value="EGZ23758.1"/>
    <property type="molecule type" value="Genomic_DNA"/>
</dbReference>
<protein>
    <recommendedName>
        <fullName evidence="4">Protein FAM32A</fullName>
    </recommendedName>
</protein>
<dbReference type="InterPro" id="IPR013865">
    <property type="entry name" value="FAM32A"/>
</dbReference>
<dbReference type="KEGG" id="psoj:PHYSODRAFT_441932"/>
<evidence type="ECO:0000313" key="3">
    <source>
        <dbReference type="Proteomes" id="UP000002640"/>
    </source>
</evidence>
<accession>G4YW04</accession>
<dbReference type="SMR" id="G4YW04"/>
<evidence type="ECO:0000313" key="2">
    <source>
        <dbReference type="EMBL" id="EGZ23758.1"/>
    </source>
</evidence>
<sequence length="109" mass="12987">MENVKRGKLKLKNGSKLKVASKHKHKKSKKKSSKRREDEEEQRRDERDESDGVEVDLDDMTPAQRRHAQHQKKRQEEIEKLASKTYRERIEELNQHLGSLTEHHDVPRV</sequence>
<feature type="compositionally biased region" description="Basic and acidic residues" evidence="1">
    <location>
        <begin position="35"/>
        <end position="47"/>
    </location>
</feature>
<feature type="region of interest" description="Disordered" evidence="1">
    <location>
        <begin position="1"/>
        <end position="76"/>
    </location>
</feature>
<dbReference type="AlphaFoldDB" id="G4YW04"/>
<dbReference type="PANTHER" id="PTHR13282:SF6">
    <property type="entry name" value="PROTEIN FAM32A"/>
    <property type="match status" value="1"/>
</dbReference>
<feature type="compositionally biased region" description="Acidic residues" evidence="1">
    <location>
        <begin position="48"/>
        <end position="59"/>
    </location>
</feature>
<evidence type="ECO:0000256" key="1">
    <source>
        <dbReference type="SAM" id="MobiDB-lite"/>
    </source>
</evidence>
<dbReference type="InParanoid" id="G4YW04"/>
<dbReference type="GO" id="GO:0005730">
    <property type="term" value="C:nucleolus"/>
    <property type="evidence" value="ECO:0007669"/>
    <property type="project" value="TreeGrafter"/>
</dbReference>
<organism evidence="2 3">
    <name type="scientific">Phytophthora sojae (strain P6497)</name>
    <name type="common">Soybean stem and root rot agent</name>
    <name type="synonym">Phytophthora megasperma f. sp. glycines</name>
    <dbReference type="NCBI Taxonomy" id="1094619"/>
    <lineage>
        <taxon>Eukaryota</taxon>
        <taxon>Sar</taxon>
        <taxon>Stramenopiles</taxon>
        <taxon>Oomycota</taxon>
        <taxon>Peronosporomycetes</taxon>
        <taxon>Peronosporales</taxon>
        <taxon>Peronosporaceae</taxon>
        <taxon>Phytophthora</taxon>
    </lineage>
</organism>
<proteinExistence type="predicted"/>
<keyword evidence="3" id="KW-1185">Reference proteome</keyword>
<feature type="compositionally biased region" description="Basic residues" evidence="1">
    <location>
        <begin position="64"/>
        <end position="73"/>
    </location>
</feature>
<name>G4YW04_PHYSP</name>
<reference evidence="2 3" key="1">
    <citation type="journal article" date="2006" name="Science">
        <title>Phytophthora genome sequences uncover evolutionary origins and mechanisms of pathogenesis.</title>
        <authorList>
            <person name="Tyler B.M."/>
            <person name="Tripathy S."/>
            <person name="Zhang X."/>
            <person name="Dehal P."/>
            <person name="Jiang R.H."/>
            <person name="Aerts A."/>
            <person name="Arredondo F.D."/>
            <person name="Baxter L."/>
            <person name="Bensasson D."/>
            <person name="Beynon J.L."/>
            <person name="Chapman J."/>
            <person name="Damasceno C.M."/>
            <person name="Dorrance A.E."/>
            <person name="Dou D."/>
            <person name="Dickerman A.W."/>
            <person name="Dubchak I.L."/>
            <person name="Garbelotto M."/>
            <person name="Gijzen M."/>
            <person name="Gordon S.G."/>
            <person name="Govers F."/>
            <person name="Grunwald N.J."/>
            <person name="Huang W."/>
            <person name="Ivors K.L."/>
            <person name="Jones R.W."/>
            <person name="Kamoun S."/>
            <person name="Krampis K."/>
            <person name="Lamour K.H."/>
            <person name="Lee M.K."/>
            <person name="McDonald W.H."/>
            <person name="Medina M."/>
            <person name="Meijer H.J."/>
            <person name="Nordberg E.K."/>
            <person name="Maclean D.J."/>
            <person name="Ospina-Giraldo M.D."/>
            <person name="Morris P.F."/>
            <person name="Phuntumart V."/>
            <person name="Putnam N.H."/>
            <person name="Rash S."/>
            <person name="Rose J.K."/>
            <person name="Sakihama Y."/>
            <person name="Salamov A.A."/>
            <person name="Savidor A."/>
            <person name="Scheuring C.F."/>
            <person name="Smith B.M."/>
            <person name="Sobral B.W."/>
            <person name="Terry A."/>
            <person name="Torto-Alalibo T.A."/>
            <person name="Win J."/>
            <person name="Xu Z."/>
            <person name="Zhang H."/>
            <person name="Grigoriev I.V."/>
            <person name="Rokhsar D.S."/>
            <person name="Boore J.L."/>
        </authorList>
    </citation>
    <scope>NUCLEOTIDE SEQUENCE [LARGE SCALE GENOMIC DNA]</scope>
    <source>
        <strain evidence="2 3">P6497</strain>
    </source>
</reference>
<dbReference type="GeneID" id="20652685"/>
<dbReference type="STRING" id="1094619.G4YW04"/>
<evidence type="ECO:0008006" key="4">
    <source>
        <dbReference type="Google" id="ProtNLM"/>
    </source>
</evidence>
<gene>
    <name evidence="2" type="ORF">PHYSODRAFT_441932</name>
</gene>